<dbReference type="InterPro" id="IPR052369">
    <property type="entry name" value="UG_Glycosaminoglycan_Hydrolase"/>
</dbReference>
<evidence type="ECO:0000256" key="1">
    <source>
        <dbReference type="ARBA" id="ARBA00022801"/>
    </source>
</evidence>
<keyword evidence="1 3" id="KW-0378">Hydrolase</keyword>
<dbReference type="PANTHER" id="PTHR36845">
    <property type="entry name" value="HYDROLASE, PUTATIVE (AFU_ORTHOLOGUE AFUA_7G05090)-RELATED"/>
    <property type="match status" value="1"/>
</dbReference>
<protein>
    <submittedName>
        <fullName evidence="3">Glycoside hydrolase family 88 protein</fullName>
    </submittedName>
</protein>
<name>A0A067MZ80_BOTB1</name>
<accession>A0A067MZ80</accession>
<dbReference type="InterPro" id="IPR012341">
    <property type="entry name" value="6hp_glycosidase-like_sf"/>
</dbReference>
<dbReference type="PANTHER" id="PTHR36845:SF1">
    <property type="entry name" value="HYDROLASE, PUTATIVE (AFU_ORTHOLOGUE AFUA_7G05090)-RELATED"/>
    <property type="match status" value="1"/>
</dbReference>
<dbReference type="Proteomes" id="UP000027195">
    <property type="component" value="Unassembled WGS sequence"/>
</dbReference>
<dbReference type="GO" id="GO:0000272">
    <property type="term" value="P:polysaccharide catabolic process"/>
    <property type="evidence" value="ECO:0007669"/>
    <property type="project" value="TreeGrafter"/>
</dbReference>
<dbReference type="HOGENOM" id="CLU_027158_2_1_1"/>
<dbReference type="STRING" id="930990.A0A067MZ80"/>
<evidence type="ECO:0000256" key="2">
    <source>
        <dbReference type="ARBA" id="ARBA00038358"/>
    </source>
</evidence>
<evidence type="ECO:0000313" key="3">
    <source>
        <dbReference type="EMBL" id="KDQ20015.1"/>
    </source>
</evidence>
<gene>
    <name evidence="3" type="ORF">BOTBODRAFT_101386</name>
</gene>
<dbReference type="InterPro" id="IPR008928">
    <property type="entry name" value="6-hairpin_glycosidase_sf"/>
</dbReference>
<dbReference type="OrthoDB" id="2317065at2759"/>
<proteinExistence type="inferred from homology"/>
<keyword evidence="4" id="KW-1185">Reference proteome</keyword>
<dbReference type="InParanoid" id="A0A067MZ80"/>
<dbReference type="EMBL" id="KL198018">
    <property type="protein sequence ID" value="KDQ20015.1"/>
    <property type="molecule type" value="Genomic_DNA"/>
</dbReference>
<dbReference type="AlphaFoldDB" id="A0A067MZ80"/>
<reference evidence="4" key="1">
    <citation type="journal article" date="2014" name="Proc. Natl. Acad. Sci. U.S.A.">
        <title>Extensive sampling of basidiomycete genomes demonstrates inadequacy of the white-rot/brown-rot paradigm for wood decay fungi.</title>
        <authorList>
            <person name="Riley R."/>
            <person name="Salamov A.A."/>
            <person name="Brown D.W."/>
            <person name="Nagy L.G."/>
            <person name="Floudas D."/>
            <person name="Held B.W."/>
            <person name="Levasseur A."/>
            <person name="Lombard V."/>
            <person name="Morin E."/>
            <person name="Otillar R."/>
            <person name="Lindquist E.A."/>
            <person name="Sun H."/>
            <person name="LaButti K.M."/>
            <person name="Schmutz J."/>
            <person name="Jabbour D."/>
            <person name="Luo H."/>
            <person name="Baker S.E."/>
            <person name="Pisabarro A.G."/>
            <person name="Walton J.D."/>
            <person name="Blanchette R.A."/>
            <person name="Henrissat B."/>
            <person name="Martin F."/>
            <person name="Cullen D."/>
            <person name="Hibbett D.S."/>
            <person name="Grigoriev I.V."/>
        </authorList>
    </citation>
    <scope>NUCLEOTIDE SEQUENCE [LARGE SCALE GENOMIC DNA]</scope>
    <source>
        <strain evidence="4">FD-172 SS1</strain>
    </source>
</reference>
<sequence length="408" mass="44857">MPAFTEHPTLIMVFSAVLAVALSLSAYNWQLTAAAPSLLYSPLIAQKVLKTLQTQPSGSFSYPQYTNASNPGIWHWDPVDYWTSGFLPATLYALHEREKLCPGSGAGVDWLALGRSWSAPLVKIAQKNSVQHDVGFISYAFVKELELNPTNTTAKNLINQFAKDLTDRYNPAVGCTASWDGPTDSDCRVIMDNMMNLELLFQSSALTGNKTLIDIAISHADKTIENHIRSDGGSFHVVDYDAHTGAVKWRRTSQGYADNSTWARGQAWGIYGFATIYKYTTKDRYLKTAQKLADYFLSRLSASGVPNWDFDAPASLRFADTSAGTIAANGFLLLAELDKPNKNKWTNAATKLLEDTAKLAWKPEWQSLLSNGTVNQPAGNFLTGIVYGDYYYITAGNTLLSRGVTACP</sequence>
<dbReference type="GO" id="GO:0052757">
    <property type="term" value="F:chondroitin hydrolase activity"/>
    <property type="evidence" value="ECO:0007669"/>
    <property type="project" value="TreeGrafter"/>
</dbReference>
<dbReference type="Gene3D" id="1.50.10.10">
    <property type="match status" value="1"/>
</dbReference>
<organism evidence="3 4">
    <name type="scientific">Botryobasidium botryosum (strain FD-172 SS1)</name>
    <dbReference type="NCBI Taxonomy" id="930990"/>
    <lineage>
        <taxon>Eukaryota</taxon>
        <taxon>Fungi</taxon>
        <taxon>Dikarya</taxon>
        <taxon>Basidiomycota</taxon>
        <taxon>Agaricomycotina</taxon>
        <taxon>Agaricomycetes</taxon>
        <taxon>Cantharellales</taxon>
        <taxon>Botryobasidiaceae</taxon>
        <taxon>Botryobasidium</taxon>
    </lineage>
</organism>
<evidence type="ECO:0000313" key="4">
    <source>
        <dbReference type="Proteomes" id="UP000027195"/>
    </source>
</evidence>
<dbReference type="SUPFAM" id="SSF48208">
    <property type="entry name" value="Six-hairpin glycosidases"/>
    <property type="match status" value="1"/>
</dbReference>
<comment type="similarity">
    <text evidence="2">Belongs to the glycosyl hydrolase 88 family.</text>
</comment>